<sequence>MPSAAFLAKPHDGFSAVGIARGFQLTILGAYRALQNPDLLKGKYYKQAAYAIAISLIIQFIISVPLWIVKVLVSIVARIFASQGDNEASERSTQVVNGISFIQGYVINLSGLLIGLMRYLRPEMDDMFMESLRFIDKVYFKMHPERAIISSEAITQDNTAITQIENGTTSVPARFYTPLSLYATSSARILSASRVPSANTSAEKEHAPMPNNAAKFVSRYFRRSILSLTIYFLSLIPYLGKIVLQIVSFYSFRKTVGVGPAVLVFGVAAFMPKSWLTIFLASYWGSRSLVRELLIPYFSRIPFTPKQRESWFRAREGVLFGFGFGFYFILKIPYVGVLLYGIAEASAAYLVTKVTDPPPPPTKVLDWTETQTQWKIPSGDFLQSEGFIPLMGTRPGVPGGWTETEKKND</sequence>
<proteinExistence type="predicted"/>
<dbReference type="EMBL" id="MU971472">
    <property type="protein sequence ID" value="KAK9234490.1"/>
    <property type="molecule type" value="Genomic_DNA"/>
</dbReference>
<comment type="caution">
    <text evidence="1">The sequence shown here is derived from an EMBL/GenBank/DDBJ whole genome shotgun (WGS) entry which is preliminary data.</text>
</comment>
<protein>
    <submittedName>
        <fullName evidence="1">Uncharacterized protein</fullName>
    </submittedName>
</protein>
<evidence type="ECO:0000313" key="2">
    <source>
        <dbReference type="Proteomes" id="UP001433508"/>
    </source>
</evidence>
<organism evidence="1 2">
    <name type="scientific">Lipomyces kononenkoae</name>
    <name type="common">Yeast</name>
    <dbReference type="NCBI Taxonomy" id="34357"/>
    <lineage>
        <taxon>Eukaryota</taxon>
        <taxon>Fungi</taxon>
        <taxon>Dikarya</taxon>
        <taxon>Ascomycota</taxon>
        <taxon>Saccharomycotina</taxon>
        <taxon>Lipomycetes</taxon>
        <taxon>Lipomycetales</taxon>
        <taxon>Lipomycetaceae</taxon>
        <taxon>Lipomyces</taxon>
    </lineage>
</organism>
<name>A0ACC3SSC3_LIPKO</name>
<reference evidence="2" key="1">
    <citation type="journal article" date="2024" name="Front. Bioeng. Biotechnol.">
        <title>Genome-scale model development and genomic sequencing of the oleaginous clade Lipomyces.</title>
        <authorList>
            <person name="Czajka J.J."/>
            <person name="Han Y."/>
            <person name="Kim J."/>
            <person name="Mondo S.J."/>
            <person name="Hofstad B.A."/>
            <person name="Robles A."/>
            <person name="Haridas S."/>
            <person name="Riley R."/>
            <person name="LaButti K."/>
            <person name="Pangilinan J."/>
            <person name="Andreopoulos W."/>
            <person name="Lipzen A."/>
            <person name="Yan J."/>
            <person name="Wang M."/>
            <person name="Ng V."/>
            <person name="Grigoriev I.V."/>
            <person name="Spatafora J.W."/>
            <person name="Magnuson J.K."/>
            <person name="Baker S.E."/>
            <person name="Pomraning K.R."/>
        </authorList>
    </citation>
    <scope>NUCLEOTIDE SEQUENCE [LARGE SCALE GENOMIC DNA]</scope>
    <source>
        <strain evidence="2">CBS 7786</strain>
    </source>
</reference>
<accession>A0ACC3SSC3</accession>
<keyword evidence="2" id="KW-1185">Reference proteome</keyword>
<gene>
    <name evidence="1" type="ORF">V1525DRAFT_435582</name>
</gene>
<dbReference type="Proteomes" id="UP001433508">
    <property type="component" value="Unassembled WGS sequence"/>
</dbReference>
<evidence type="ECO:0000313" key="1">
    <source>
        <dbReference type="EMBL" id="KAK9234490.1"/>
    </source>
</evidence>